<keyword evidence="4" id="KW-0804">Transcription</keyword>
<dbReference type="PROSITE" id="PS50066">
    <property type="entry name" value="MADS_BOX_2"/>
    <property type="match status" value="1"/>
</dbReference>
<gene>
    <name evidence="7" type="ORF">TorRG33x02_329750</name>
</gene>
<evidence type="ECO:0000256" key="5">
    <source>
        <dbReference type="ARBA" id="ARBA00023242"/>
    </source>
</evidence>
<sequence length="333" mass="36933">MSKRSLLEYREQVPRQPSNVFVSFSKRRRGLFQKAAELCSKCDAQIAIVVLSPTGNPFAFGHPSVDEVLSHYLCQTTINPSLLTDEHKQQKQRIEGLKHSPKLQGQISQNRENNVVVDDVEGDKGVTGLRAWIEKECEERKSLQESELLKQKLLLLLNKVTKRLEESAPCSTITTKTKEIGIGDSSDGDDHNVLMQDDHMVSIISENNHDFVLNGCGGLIDVGPVGCSDGEGLFDELDYALMSLCNPPDDDESNMNYYCSPNDMPYHENNCVATSDYYPPNDTSYSGAVGLLGNHVLGDAGICLSSNQFTCSNQLYPLNDTSYGAADFFWHVQ</sequence>
<comment type="subcellular location">
    <subcellularLocation>
        <location evidence="1">Nucleus</location>
    </subcellularLocation>
</comment>
<keyword evidence="2" id="KW-0805">Transcription regulation</keyword>
<dbReference type="OrthoDB" id="1194626at2759"/>
<evidence type="ECO:0000256" key="4">
    <source>
        <dbReference type="ARBA" id="ARBA00023163"/>
    </source>
</evidence>
<dbReference type="STRING" id="63057.A0A2P5B894"/>
<protein>
    <submittedName>
        <fullName evidence="7">MADS-box transcription factor</fullName>
    </submittedName>
</protein>
<evidence type="ECO:0000259" key="6">
    <source>
        <dbReference type="PROSITE" id="PS50066"/>
    </source>
</evidence>
<organism evidence="7 8">
    <name type="scientific">Trema orientale</name>
    <name type="common">Charcoal tree</name>
    <name type="synonym">Celtis orientalis</name>
    <dbReference type="NCBI Taxonomy" id="63057"/>
    <lineage>
        <taxon>Eukaryota</taxon>
        <taxon>Viridiplantae</taxon>
        <taxon>Streptophyta</taxon>
        <taxon>Embryophyta</taxon>
        <taxon>Tracheophyta</taxon>
        <taxon>Spermatophyta</taxon>
        <taxon>Magnoliopsida</taxon>
        <taxon>eudicotyledons</taxon>
        <taxon>Gunneridae</taxon>
        <taxon>Pentapetalae</taxon>
        <taxon>rosids</taxon>
        <taxon>fabids</taxon>
        <taxon>Rosales</taxon>
        <taxon>Cannabaceae</taxon>
        <taxon>Trema</taxon>
    </lineage>
</organism>
<name>A0A2P5B894_TREOI</name>
<dbReference type="InterPro" id="IPR002100">
    <property type="entry name" value="TF_MADSbox"/>
</dbReference>
<proteinExistence type="predicted"/>
<dbReference type="SUPFAM" id="SSF55455">
    <property type="entry name" value="SRF-like"/>
    <property type="match status" value="1"/>
</dbReference>
<dbReference type="GO" id="GO:0000981">
    <property type="term" value="F:DNA-binding transcription factor activity, RNA polymerase II-specific"/>
    <property type="evidence" value="ECO:0007669"/>
    <property type="project" value="TreeGrafter"/>
</dbReference>
<dbReference type="PANTHER" id="PTHR11945">
    <property type="entry name" value="MADS BOX PROTEIN"/>
    <property type="match status" value="1"/>
</dbReference>
<keyword evidence="8" id="KW-1185">Reference proteome</keyword>
<dbReference type="Gene3D" id="3.40.1810.10">
    <property type="entry name" value="Transcription factor, MADS-box"/>
    <property type="match status" value="1"/>
</dbReference>
<dbReference type="InParanoid" id="A0A2P5B894"/>
<evidence type="ECO:0000256" key="1">
    <source>
        <dbReference type="ARBA" id="ARBA00004123"/>
    </source>
</evidence>
<evidence type="ECO:0000256" key="2">
    <source>
        <dbReference type="ARBA" id="ARBA00023015"/>
    </source>
</evidence>
<accession>A0A2P5B894</accession>
<feature type="domain" description="MADS-box" evidence="6">
    <location>
        <begin position="22"/>
        <end position="64"/>
    </location>
</feature>
<reference evidence="8" key="1">
    <citation type="submission" date="2016-06" db="EMBL/GenBank/DDBJ databases">
        <title>Parallel loss of symbiosis genes in relatives of nitrogen-fixing non-legume Parasponia.</title>
        <authorList>
            <person name="Van Velzen R."/>
            <person name="Holmer R."/>
            <person name="Bu F."/>
            <person name="Rutten L."/>
            <person name="Van Zeijl A."/>
            <person name="Liu W."/>
            <person name="Santuari L."/>
            <person name="Cao Q."/>
            <person name="Sharma T."/>
            <person name="Shen D."/>
            <person name="Roswanjaya Y."/>
            <person name="Wardhani T."/>
            <person name="Kalhor M.S."/>
            <person name="Jansen J."/>
            <person name="Van den Hoogen J."/>
            <person name="Gungor B."/>
            <person name="Hartog M."/>
            <person name="Hontelez J."/>
            <person name="Verver J."/>
            <person name="Yang W.-C."/>
            <person name="Schijlen E."/>
            <person name="Repin R."/>
            <person name="Schilthuizen M."/>
            <person name="Schranz E."/>
            <person name="Heidstra R."/>
            <person name="Miyata K."/>
            <person name="Fedorova E."/>
            <person name="Kohlen W."/>
            <person name="Bisseling T."/>
            <person name="Smit S."/>
            <person name="Geurts R."/>
        </authorList>
    </citation>
    <scope>NUCLEOTIDE SEQUENCE [LARGE SCALE GENOMIC DNA]</scope>
    <source>
        <strain evidence="8">cv. RG33-2</strain>
    </source>
</reference>
<dbReference type="PANTHER" id="PTHR11945:SF782">
    <property type="entry name" value="OS11G0229900 PROTEIN"/>
    <property type="match status" value="1"/>
</dbReference>
<dbReference type="PRINTS" id="PR00404">
    <property type="entry name" value="MADSDOMAIN"/>
</dbReference>
<dbReference type="Pfam" id="PF00319">
    <property type="entry name" value="SRF-TF"/>
    <property type="match status" value="1"/>
</dbReference>
<dbReference type="AlphaFoldDB" id="A0A2P5B894"/>
<evidence type="ECO:0000256" key="3">
    <source>
        <dbReference type="ARBA" id="ARBA00023125"/>
    </source>
</evidence>
<dbReference type="EMBL" id="JXTC01000581">
    <property type="protein sequence ID" value="PON45017.1"/>
    <property type="molecule type" value="Genomic_DNA"/>
</dbReference>
<evidence type="ECO:0000313" key="8">
    <source>
        <dbReference type="Proteomes" id="UP000237000"/>
    </source>
</evidence>
<dbReference type="GO" id="GO:0000978">
    <property type="term" value="F:RNA polymerase II cis-regulatory region sequence-specific DNA binding"/>
    <property type="evidence" value="ECO:0007669"/>
    <property type="project" value="TreeGrafter"/>
</dbReference>
<comment type="caution">
    <text evidence="7">The sequence shown here is derived from an EMBL/GenBank/DDBJ whole genome shotgun (WGS) entry which is preliminary data.</text>
</comment>
<dbReference type="InterPro" id="IPR036879">
    <property type="entry name" value="TF_MADSbox_sf"/>
</dbReference>
<keyword evidence="5" id="KW-0539">Nucleus</keyword>
<evidence type="ECO:0000313" key="7">
    <source>
        <dbReference type="EMBL" id="PON45017.1"/>
    </source>
</evidence>
<dbReference type="Proteomes" id="UP000237000">
    <property type="component" value="Unassembled WGS sequence"/>
</dbReference>
<keyword evidence="3" id="KW-0238">DNA-binding</keyword>
<dbReference type="GO" id="GO:0005634">
    <property type="term" value="C:nucleus"/>
    <property type="evidence" value="ECO:0007669"/>
    <property type="project" value="UniProtKB-SubCell"/>
</dbReference>
<dbReference type="SMART" id="SM00432">
    <property type="entry name" value="MADS"/>
    <property type="match status" value="1"/>
</dbReference>
<dbReference type="GO" id="GO:0046983">
    <property type="term" value="F:protein dimerization activity"/>
    <property type="evidence" value="ECO:0007669"/>
    <property type="project" value="InterPro"/>
</dbReference>